<evidence type="ECO:0000313" key="5">
    <source>
        <dbReference type="EMBL" id="SFF55087.1"/>
    </source>
</evidence>
<feature type="coiled-coil region" evidence="1">
    <location>
        <begin position="1290"/>
        <end position="1319"/>
    </location>
</feature>
<feature type="signal peptide" evidence="4">
    <location>
        <begin position="1"/>
        <end position="31"/>
    </location>
</feature>
<feature type="chain" id="PRO_5010351033" evidence="4">
    <location>
        <begin position="32"/>
        <end position="1515"/>
    </location>
</feature>
<dbReference type="Gene3D" id="1.20.1270.90">
    <property type="entry name" value="AF1782-like"/>
    <property type="match status" value="1"/>
</dbReference>
<organism evidence="5 6">
    <name type="scientific">Clostridium cadaveris</name>
    <dbReference type="NCBI Taxonomy" id="1529"/>
    <lineage>
        <taxon>Bacteria</taxon>
        <taxon>Bacillati</taxon>
        <taxon>Bacillota</taxon>
        <taxon>Clostridia</taxon>
        <taxon>Eubacteriales</taxon>
        <taxon>Clostridiaceae</taxon>
        <taxon>Clostridium</taxon>
    </lineage>
</organism>
<keyword evidence="6" id="KW-1185">Reference proteome</keyword>
<evidence type="ECO:0000256" key="4">
    <source>
        <dbReference type="SAM" id="SignalP"/>
    </source>
</evidence>
<keyword evidence="3" id="KW-0812">Transmembrane</keyword>
<dbReference type="eggNOG" id="COG1520">
    <property type="taxonomic scope" value="Bacteria"/>
</dbReference>
<evidence type="ECO:0000256" key="2">
    <source>
        <dbReference type="SAM" id="MobiDB-lite"/>
    </source>
</evidence>
<evidence type="ECO:0000256" key="1">
    <source>
        <dbReference type="SAM" id="Coils"/>
    </source>
</evidence>
<feature type="coiled-coil region" evidence="1">
    <location>
        <begin position="984"/>
        <end position="1011"/>
    </location>
</feature>
<name>A0A1I2JPN4_9CLOT</name>
<accession>A0A1I2JPN4</accession>
<keyword evidence="3" id="KW-0472">Membrane</keyword>
<reference evidence="5 6" key="1">
    <citation type="submission" date="2016-10" db="EMBL/GenBank/DDBJ databases">
        <authorList>
            <person name="de Groot N.N."/>
        </authorList>
    </citation>
    <scope>NUCLEOTIDE SEQUENCE [LARGE SCALE GENOMIC DNA]</scope>
    <source>
        <strain evidence="5 6">NLAE-zl-G419</strain>
    </source>
</reference>
<evidence type="ECO:0000256" key="3">
    <source>
        <dbReference type="SAM" id="Phobius"/>
    </source>
</evidence>
<feature type="transmembrane region" description="Helical" evidence="3">
    <location>
        <begin position="1490"/>
        <end position="1507"/>
    </location>
</feature>
<feature type="region of interest" description="Disordered" evidence="2">
    <location>
        <begin position="1454"/>
        <end position="1478"/>
    </location>
</feature>
<sequence>MKNSLSKKILSLLLAVGMVMSGMITPLTSYAADITPEQAAEKYLKTNYIDGANKVIRNGGDSVVKSKNGLSYEVGLKTPSGGDITTLLFKSESSRSEYKSVWYINSDSKYVKSIGSSAGRCSIESRPTADEPPYKFTATLKLFDKNVTADDINNGVAKSLAEQNFEVSLAQAEKEFKVTFEAVDSNTDKKIDSAQIKVRKDFRDVNPGSDGNYTMKSSEVFTVTAEAKGYKSYKNTSFNATKDGLLQLKLDPSLTHVVKFDVKDSTGKRVNDAKISVKKGFYDTVKPEVDGSYKLEEGTKYNYTVSAENYSNVTGTIDPKKDETISVVLQKNIAEYTVRFEIKDKAGISVENAKVSVTYQEYDDFEMDYVTTEVIQEKDGSYKLSKGTEYDYNITASGYPDVSGKINPSGDNETIVQKIELDGGVIIDPADQKKVDDAQASFDKELGALRPKFSKDKNINTVVLESLEARGVNVEGLTVEVVSSNNEDVIGKDGIINYVKYPILSGHIYFQNVTCSFKFKAGNAEATTNKSGRTVTVCWDQDFFFNMMNGESEQVTIDKILNGNKSEKEVTKDLSLPQSIGTSAKKVWSKISWESSNPEVINIVDPSIDFIINPCIGKVKAQPEDTVVRLTATFEANEMVLNSYVEKPSDFKVVKKTFDVTVKGTGEAKPTEEELMGLLDKYYTVDELTYSVTGKVIDPKNVNGDIRILRYTKITDETGNFVFKNKEITVTTDNDKVISINGYRASVDIFTKENPDVNLLVNFTRDGVSVTKKIPLHVKQVTDKELDEEIQKMNLAKKHYFDGINDGNFADKNSITGNLHSFQEMRVDSKGQPVWVYDSKDFVGDGIVPDDFFEDPWEMEGQGYNKFKSSNIGVVKADNLLVSRQETSKQVTISSLLSSAKYGKFAKIHPENKKLQKLYKQLVEVTVTVKGTKSASDGLSKVIVEAKDFLDKISEGTKPGEYKIGTRAELEKAVNVAETVLKDQVSTEQNYENATAELQKAIDKAKESQNSNRVNATIFANPDSNVLGNKLVADVAADEAKKAGYAKPDKCQNDVTVIDALVVMHRNMYGEAFDKNPKAYLEMGSNGWISKIFGKSTMNLGFMVNDKMPKDSTGMGTMANDSVLKNNDTVNIFVYGSDLYDDMYLKFAENEVTVKADESFVLTVNGFVASYSISIDVPLEPQKNCKVVLKPVNGQENEKLEGITDENGQVTFAVSDIGKYIATVEKCDSEFFIAPYLNINVERNDETEKKDAKSELESYKNLKDYRETQQKEIKDILADNIAKIDAAKTTADIEEILKAAKAELDNVKTDAQLTEEENNVAADKVIILIDKIGQVNLNSKEAIDEARAAYNILSDGVKVKVINYDKLVTAEKKYEELLAESEKLEMAKKDAKAELESYKNLKDYKENQQKEIKAILADNIAKIDAAKTTADIEEILKAAKAELDKIKVDEQITEEENKVEEENNKPINPNSDKEQNKDLSLIPTGDYENLLMYSLLLFGAFGGIVVLRKKRNLIK</sequence>
<proteinExistence type="predicted"/>
<evidence type="ECO:0000313" key="6">
    <source>
        <dbReference type="Proteomes" id="UP000182135"/>
    </source>
</evidence>
<keyword evidence="3" id="KW-1133">Transmembrane helix</keyword>
<dbReference type="Proteomes" id="UP000182135">
    <property type="component" value="Unassembled WGS sequence"/>
</dbReference>
<dbReference type="OrthoDB" id="1820807at2"/>
<dbReference type="RefSeq" id="WP_074844356.1">
    <property type="nucleotide sequence ID" value="NZ_FOOE01000002.1"/>
</dbReference>
<keyword evidence="1" id="KW-0175">Coiled coil</keyword>
<protein>
    <submittedName>
        <fullName evidence="5">Uncharacterized protein</fullName>
    </submittedName>
</protein>
<keyword evidence="4" id="KW-0732">Signal</keyword>
<dbReference type="STRING" id="1529.SAMN04487885_102169"/>
<gene>
    <name evidence="5" type="ORF">SAMN04487885_102169</name>
</gene>
<dbReference type="EMBL" id="FOOE01000002">
    <property type="protein sequence ID" value="SFF55087.1"/>
    <property type="molecule type" value="Genomic_DNA"/>
</dbReference>